<accession>A0A8J4WE91</accession>
<dbReference type="Proteomes" id="UP000748531">
    <property type="component" value="Unassembled WGS sequence"/>
</dbReference>
<comment type="caution">
    <text evidence="2">The sequence shown here is derived from an EMBL/GenBank/DDBJ whole genome shotgun (WGS) entry which is preliminary data.</text>
</comment>
<evidence type="ECO:0000256" key="1">
    <source>
        <dbReference type="SAM" id="MobiDB-lite"/>
    </source>
</evidence>
<dbReference type="EMBL" id="LUCH01007113">
    <property type="protein sequence ID" value="KAF5396909.1"/>
    <property type="molecule type" value="Genomic_DNA"/>
</dbReference>
<organism evidence="2 3">
    <name type="scientific">Paragonimus heterotremus</name>
    <dbReference type="NCBI Taxonomy" id="100268"/>
    <lineage>
        <taxon>Eukaryota</taxon>
        <taxon>Metazoa</taxon>
        <taxon>Spiralia</taxon>
        <taxon>Lophotrochozoa</taxon>
        <taxon>Platyhelminthes</taxon>
        <taxon>Trematoda</taxon>
        <taxon>Digenea</taxon>
        <taxon>Plagiorchiida</taxon>
        <taxon>Troglotremata</taxon>
        <taxon>Troglotrematidae</taxon>
        <taxon>Paragonimus</taxon>
    </lineage>
</organism>
<reference evidence="2" key="1">
    <citation type="submission" date="2019-05" db="EMBL/GenBank/DDBJ databases">
        <title>Annotation for the trematode Paragonimus heterotremus.</title>
        <authorList>
            <person name="Choi Y.-J."/>
        </authorList>
    </citation>
    <scope>NUCLEOTIDE SEQUENCE</scope>
    <source>
        <strain evidence="2">LC</strain>
    </source>
</reference>
<gene>
    <name evidence="2" type="ORF">PHET_10266</name>
</gene>
<dbReference type="AlphaFoldDB" id="A0A8J4WE91"/>
<keyword evidence="3" id="KW-1185">Reference proteome</keyword>
<proteinExistence type="predicted"/>
<evidence type="ECO:0000313" key="2">
    <source>
        <dbReference type="EMBL" id="KAF5396909.1"/>
    </source>
</evidence>
<dbReference type="OrthoDB" id="6278691at2759"/>
<evidence type="ECO:0000313" key="3">
    <source>
        <dbReference type="Proteomes" id="UP000748531"/>
    </source>
</evidence>
<feature type="region of interest" description="Disordered" evidence="1">
    <location>
        <begin position="1"/>
        <end position="27"/>
    </location>
</feature>
<protein>
    <submittedName>
        <fullName evidence="2">Uncharacterized protein</fullName>
    </submittedName>
</protein>
<feature type="compositionally biased region" description="Low complexity" evidence="1">
    <location>
        <begin position="17"/>
        <end position="27"/>
    </location>
</feature>
<name>A0A8J4WE91_9TREM</name>
<sequence length="346" mass="37025">MTAFSHRRVNMATLQRSPSSAEQSSHSSAVRVCESSCDGSTPLPDHTLPGIFAVTSPSTAVETHPVRTRNQTPDHSVNQLNCLTQVSDQQSDAVEVRSMYADSHISVSLWNKQVSQIQQTEESHGTSQVPDFGTPSDPALFEPTQATCSPLSALRLSQCMPNSATVTDSTSLNLNSIVKEPRMPADPVSVSDVTIESCPRSNETPSSFVGPSLNREISPTASVIAGASSLSSPVTLDLPSTNVDETLDQSCMIIEPCVTSSKDAKSVQHSRISSFYKFLSGRAGSLVQRLCSVLVSADSAESGTDTKRLTDHSKEADCYIVSVTPPSRHSRLSRVSIFLLVITVVS</sequence>